<dbReference type="Pfam" id="PF00400">
    <property type="entry name" value="WD40"/>
    <property type="match status" value="3"/>
</dbReference>
<dbReference type="Gene3D" id="2.130.10.10">
    <property type="entry name" value="YVTN repeat-like/Quinoprotein amine dehydrogenase"/>
    <property type="match status" value="3"/>
</dbReference>
<dbReference type="PRINTS" id="PR00320">
    <property type="entry name" value="GPROTEINBRPT"/>
</dbReference>
<dbReference type="PROSITE" id="PS00678">
    <property type="entry name" value="WD_REPEATS_1"/>
    <property type="match status" value="3"/>
</dbReference>
<feature type="repeat" description="WD" evidence="3">
    <location>
        <begin position="936"/>
        <end position="975"/>
    </location>
</feature>
<dbReference type="Gene3D" id="3.40.50.2300">
    <property type="match status" value="1"/>
</dbReference>
<keyword evidence="1 3" id="KW-0853">WD repeat</keyword>
<dbReference type="InterPro" id="IPR019775">
    <property type="entry name" value="WD40_repeat_CS"/>
</dbReference>
<feature type="domain" description="PAZ" evidence="5">
    <location>
        <begin position="216"/>
        <end position="329"/>
    </location>
</feature>
<reference evidence="7" key="1">
    <citation type="submission" date="2014-09" db="EMBL/GenBank/DDBJ databases">
        <title>Genome sequence of the luminous mushroom Mycena chlorophos for searching fungal bioluminescence genes.</title>
        <authorList>
            <person name="Tanaka Y."/>
            <person name="Kasuga D."/>
            <person name="Oba Y."/>
            <person name="Hase S."/>
            <person name="Sato K."/>
            <person name="Oba Y."/>
            <person name="Sakakibara Y."/>
        </authorList>
    </citation>
    <scope>NUCLEOTIDE SEQUENCE</scope>
</reference>
<dbReference type="InterPro" id="IPR003100">
    <property type="entry name" value="PAZ_dom"/>
</dbReference>
<feature type="repeat" description="WD" evidence="3">
    <location>
        <begin position="1123"/>
        <end position="1158"/>
    </location>
</feature>
<dbReference type="Proteomes" id="UP000815677">
    <property type="component" value="Unassembled WGS sequence"/>
</dbReference>
<dbReference type="PROSITE" id="PS50082">
    <property type="entry name" value="WD_REPEATS_2"/>
    <property type="match status" value="3"/>
</dbReference>
<proteinExistence type="predicted"/>
<name>A0ABQ0LJ80_MYCCL</name>
<keyword evidence="8" id="KW-1185">Reference proteome</keyword>
<dbReference type="PROSITE" id="PS50821">
    <property type="entry name" value="PAZ"/>
    <property type="match status" value="1"/>
</dbReference>
<feature type="compositionally biased region" description="Acidic residues" evidence="4">
    <location>
        <begin position="1378"/>
        <end position="1394"/>
    </location>
</feature>
<dbReference type="SMART" id="SM00320">
    <property type="entry name" value="WD40"/>
    <property type="match status" value="8"/>
</dbReference>
<dbReference type="InterPro" id="IPR012337">
    <property type="entry name" value="RNaseH-like_sf"/>
</dbReference>
<dbReference type="InterPro" id="IPR036322">
    <property type="entry name" value="WD40_repeat_dom_sf"/>
</dbReference>
<evidence type="ECO:0000256" key="1">
    <source>
        <dbReference type="ARBA" id="ARBA00022574"/>
    </source>
</evidence>
<evidence type="ECO:0000256" key="4">
    <source>
        <dbReference type="SAM" id="MobiDB-lite"/>
    </source>
</evidence>
<evidence type="ECO:0000259" key="6">
    <source>
        <dbReference type="PROSITE" id="PS50822"/>
    </source>
</evidence>
<evidence type="ECO:0000313" key="8">
    <source>
        <dbReference type="Proteomes" id="UP000815677"/>
    </source>
</evidence>
<dbReference type="CDD" id="cd02846">
    <property type="entry name" value="PAZ_argonaute_like"/>
    <property type="match status" value="1"/>
</dbReference>
<dbReference type="Gene3D" id="3.30.420.10">
    <property type="entry name" value="Ribonuclease H-like superfamily/Ribonuclease H"/>
    <property type="match status" value="1"/>
</dbReference>
<dbReference type="InterPro" id="IPR020472">
    <property type="entry name" value="WD40_PAC1"/>
</dbReference>
<dbReference type="EMBL" id="DF846895">
    <property type="protein sequence ID" value="GAT51091.1"/>
    <property type="molecule type" value="Genomic_DNA"/>
</dbReference>
<dbReference type="PANTHER" id="PTHR22891">
    <property type="entry name" value="EUKARYOTIC TRANSLATION INITIATION FACTOR 2C"/>
    <property type="match status" value="1"/>
</dbReference>
<dbReference type="InterPro" id="IPR036397">
    <property type="entry name" value="RNaseH_sf"/>
</dbReference>
<protein>
    <submittedName>
        <fullName evidence="7">Argonaute-like protein</fullName>
    </submittedName>
</protein>
<dbReference type="Pfam" id="PF02171">
    <property type="entry name" value="Piwi"/>
    <property type="match status" value="1"/>
</dbReference>
<evidence type="ECO:0000256" key="2">
    <source>
        <dbReference type="ARBA" id="ARBA00022737"/>
    </source>
</evidence>
<dbReference type="SMART" id="SM00950">
    <property type="entry name" value="Piwi"/>
    <property type="match status" value="1"/>
</dbReference>
<evidence type="ECO:0000313" key="7">
    <source>
        <dbReference type="EMBL" id="GAT51091.1"/>
    </source>
</evidence>
<dbReference type="Gene3D" id="2.170.260.10">
    <property type="entry name" value="paz domain"/>
    <property type="match status" value="1"/>
</dbReference>
<dbReference type="InterPro" id="IPR001680">
    <property type="entry name" value="WD40_rpt"/>
</dbReference>
<dbReference type="Pfam" id="PF02170">
    <property type="entry name" value="PAZ"/>
    <property type="match status" value="1"/>
</dbReference>
<dbReference type="CDD" id="cd00200">
    <property type="entry name" value="WD40"/>
    <property type="match status" value="1"/>
</dbReference>
<feature type="region of interest" description="Disordered" evidence="4">
    <location>
        <begin position="1359"/>
        <end position="1394"/>
    </location>
</feature>
<evidence type="ECO:0000256" key="3">
    <source>
        <dbReference type="PROSITE-ProRule" id="PRU00221"/>
    </source>
</evidence>
<evidence type="ECO:0000259" key="5">
    <source>
        <dbReference type="PROSITE" id="PS50821"/>
    </source>
</evidence>
<dbReference type="SUPFAM" id="SSF50978">
    <property type="entry name" value="WD40 repeat-like"/>
    <property type="match status" value="2"/>
</dbReference>
<organism evidence="7 8">
    <name type="scientific">Mycena chlorophos</name>
    <name type="common">Agaric fungus</name>
    <name type="synonym">Agaricus chlorophos</name>
    <dbReference type="NCBI Taxonomy" id="658473"/>
    <lineage>
        <taxon>Eukaryota</taxon>
        <taxon>Fungi</taxon>
        <taxon>Dikarya</taxon>
        <taxon>Basidiomycota</taxon>
        <taxon>Agaricomycotina</taxon>
        <taxon>Agaricomycetes</taxon>
        <taxon>Agaricomycetidae</taxon>
        <taxon>Agaricales</taxon>
        <taxon>Marasmiineae</taxon>
        <taxon>Mycenaceae</taxon>
        <taxon>Mycena</taxon>
    </lineage>
</organism>
<dbReference type="InterPro" id="IPR015943">
    <property type="entry name" value="WD40/YVTN_repeat-like_dom_sf"/>
</dbReference>
<dbReference type="PROSITE" id="PS50822">
    <property type="entry name" value="PIWI"/>
    <property type="match status" value="1"/>
</dbReference>
<feature type="repeat" description="WD" evidence="3">
    <location>
        <begin position="976"/>
        <end position="1011"/>
    </location>
</feature>
<dbReference type="SUPFAM" id="SSF101690">
    <property type="entry name" value="PAZ domain"/>
    <property type="match status" value="1"/>
</dbReference>
<dbReference type="InterPro" id="IPR003165">
    <property type="entry name" value="Piwi"/>
</dbReference>
<feature type="domain" description="Piwi" evidence="6">
    <location>
        <begin position="508"/>
        <end position="817"/>
    </location>
</feature>
<dbReference type="PROSITE" id="PS50294">
    <property type="entry name" value="WD_REPEATS_REGION"/>
    <property type="match status" value="3"/>
</dbReference>
<sequence length="1394" mass="154897">MAQPQTLTVFTNSFIINQLPTVQFHQYEAFSPAIPVPSKREAAINKLQTLNPAVFYPRGVYNGKEHLYLSRELPGGNQIFMVYMGELSPPPPPGSPGYFNVRVTRTAAQPIRPSEIPMLVASGPNFDRDKLSTATTVLQLLIRQSINENNPTYTKRATFGPGGKKVLERDGIELWRGFWHSVRALLVRTNTNQMVGQMVITINTTMTAMLYPGRGSLVDLATEYLHIGNVRDASNDHNFSKLLSHLKKRRINVRSTGRERQTRVIHNLIRGPIGAYQFQKDNRTTDIETYYMRTYNIRLRYPTSFGVQISKEDAPFPMIIPAELCYLKPGQLYRKKIPASASADAVRFATQSSEQRFRAITGRESVDKAGTDSPIQSYGQSQYMADAQMMVSHAPMRLGAKMLEHPTMKFGNNSSVMPRDGSWNILGQIFETPAELEYWAFVSFVHRDERQMESLARGLTQACQATGMGMSSGGRPPVLPAPHLFVGNPLNVEEVLERALQQLPRLEMVVILLPRVADEVKHICKYWGNVVRGIPTQCLNEAKAKVDSQYLNNVAIKINARLGGRYARPADGMLALINTLQDFSPMMVVGADVSHPGPGVQQPSFAGLVYSLDAAATQYVALSSVQEPRLEVIKDLKSMMKRAILHFGANQPPPKSILFLRDGVSEGEMDRVQQTEIQVIQEACAEVWQEKNILGKMPLPKLTFIVVVKRHHQRFFPERPQEGDRKGNTRAGLCVEQFRSPLALDFYLQSHAAIQGTPRPAHYSVLHDEIFGQDLGRIQATCFELCHVYAKATRSVSIPAPVYYADLLCSHAKYRYLPNFDFDAASSHSDDVFDLSVWENAFQPISMNQGNRRGVFYARTMWFLLFSALARASAQSCVHWQARRQKSLRNKDLGEPIQLTGKALALQVHHGFGWIAENTTVARKIDLETGKTLQLYKGHTGPVTSLAFYESLLITGSWDKTIKVWDATTKALVSSTDAHSDFVKCLFVLPSLGLLVSGSSDKVVRFWDISSVAEGTPLTSMGSISSHTRPISCLAGVAISETSATLCTADTMGVIRIWDLVKEEGDAPRWKSVLKTELKHHRTGINEVYLAGDQLWTASADETAQLATIKVWDATTKALVSSTDAHLDFVKCLLVLPSLGLLVSGSSDKIVRFWDISSVAEGTPLTSMGSISSHTRPISCLAGVAISETSATLCTADTMGVIRIWDLVKEEGDAPRWKSVLKTELKQHRTGINEVYLAGNQLWTASADETAQLAVAFKPTLSIAHPFGVRCILPLSQLSEPYVITGSGDVIRVYDVSSPESPELLNEVDAHWHDVTALQLWMRPWSGGEVPPASMEPWVISTSLDGTIRKWKVADLITAQPRQPPQTKKTKETKAEFEMTEDEERELAELMADD</sequence>
<gene>
    <name evidence="7" type="ORF">MCHLO_08262</name>
</gene>
<keyword evidence="2" id="KW-0677">Repeat</keyword>
<dbReference type="SUPFAM" id="SSF53098">
    <property type="entry name" value="Ribonuclease H-like"/>
    <property type="match status" value="1"/>
</dbReference>
<accession>A0ABQ0LJ80</accession>
<dbReference type="InterPro" id="IPR036085">
    <property type="entry name" value="PAZ_dom_sf"/>
</dbReference>